<protein>
    <recommendedName>
        <fullName evidence="3">Reverse transcriptase/retrotransposon-derived protein RNase H-like domain-containing protein</fullName>
    </recommendedName>
</protein>
<comment type="caution">
    <text evidence="1">The sequence shown here is derived from an EMBL/GenBank/DDBJ whole genome shotgun (WGS) entry which is preliminary data.</text>
</comment>
<keyword evidence="2" id="KW-1185">Reference proteome</keyword>
<evidence type="ECO:0000313" key="2">
    <source>
        <dbReference type="Proteomes" id="UP000257109"/>
    </source>
</evidence>
<gene>
    <name evidence="1" type="ORF">CR513_45559</name>
</gene>
<dbReference type="EMBL" id="QJKJ01010101">
    <property type="protein sequence ID" value="RDX74662.1"/>
    <property type="molecule type" value="Genomic_DNA"/>
</dbReference>
<proteinExistence type="predicted"/>
<dbReference type="OrthoDB" id="1751703at2759"/>
<dbReference type="PANTHER" id="PTHR34072">
    <property type="entry name" value="ENZYMATIC POLYPROTEIN-RELATED"/>
    <property type="match status" value="1"/>
</dbReference>
<feature type="non-terminal residue" evidence="1">
    <location>
        <position position="1"/>
    </location>
</feature>
<dbReference type="InterPro" id="IPR043502">
    <property type="entry name" value="DNA/RNA_pol_sf"/>
</dbReference>
<dbReference type="PANTHER" id="PTHR34072:SF55">
    <property type="entry name" value="DNA_RNA POLYMERASES SUPERFAMILY PROTEIN"/>
    <property type="match status" value="1"/>
</dbReference>
<dbReference type="SUPFAM" id="SSF56672">
    <property type="entry name" value="DNA/RNA polymerases"/>
    <property type="match status" value="1"/>
</dbReference>
<evidence type="ECO:0008006" key="3">
    <source>
        <dbReference type="Google" id="ProtNLM"/>
    </source>
</evidence>
<dbReference type="Proteomes" id="UP000257109">
    <property type="component" value="Unassembled WGS sequence"/>
</dbReference>
<dbReference type="AlphaFoldDB" id="A0A371F8P7"/>
<accession>A0A371F8P7</accession>
<reference evidence="1" key="1">
    <citation type="submission" date="2018-05" db="EMBL/GenBank/DDBJ databases">
        <title>Draft genome of Mucuna pruriens seed.</title>
        <authorList>
            <person name="Nnadi N.E."/>
            <person name="Vos R."/>
            <person name="Hasami M.H."/>
            <person name="Devisetty U.K."/>
            <person name="Aguiy J.C."/>
        </authorList>
    </citation>
    <scope>NUCLEOTIDE SEQUENCE [LARGE SCALE GENOMIC DNA]</scope>
    <source>
        <strain evidence="1">JCA_2017</strain>
    </source>
</reference>
<sequence>MQDEAKLKDAKAKLKILQPKLNPRCSKQGGAKDPLIRTESMILLSRPIMGYRLFQRTLKGCEDSWAGARLWDDGKATKAAAQKEIFHWSTDAQTTFAEVCIAVTALPIPLETDASSKGLATVLLQGHPWLFGAKLFQKEANKDLCMKRSLWNAEQFKWASKFVGYDFEIHYRHGKENTVADALSSKETFAAMTILQFEDLEERGEAGC</sequence>
<organism evidence="1 2">
    <name type="scientific">Mucuna pruriens</name>
    <name type="common">Velvet bean</name>
    <name type="synonym">Dolichos pruriens</name>
    <dbReference type="NCBI Taxonomy" id="157652"/>
    <lineage>
        <taxon>Eukaryota</taxon>
        <taxon>Viridiplantae</taxon>
        <taxon>Streptophyta</taxon>
        <taxon>Embryophyta</taxon>
        <taxon>Tracheophyta</taxon>
        <taxon>Spermatophyta</taxon>
        <taxon>Magnoliopsida</taxon>
        <taxon>eudicotyledons</taxon>
        <taxon>Gunneridae</taxon>
        <taxon>Pentapetalae</taxon>
        <taxon>rosids</taxon>
        <taxon>fabids</taxon>
        <taxon>Fabales</taxon>
        <taxon>Fabaceae</taxon>
        <taxon>Papilionoideae</taxon>
        <taxon>50 kb inversion clade</taxon>
        <taxon>NPAAA clade</taxon>
        <taxon>indigoferoid/millettioid clade</taxon>
        <taxon>Phaseoleae</taxon>
        <taxon>Mucuna</taxon>
    </lineage>
</organism>
<evidence type="ECO:0000313" key="1">
    <source>
        <dbReference type="EMBL" id="RDX74662.1"/>
    </source>
</evidence>
<name>A0A371F8P7_MUCPR</name>